<gene>
    <name evidence="9" type="ORF">Cci01nite_21900</name>
</gene>
<evidence type="ECO:0000256" key="8">
    <source>
        <dbReference type="SAM" id="SignalP"/>
    </source>
</evidence>
<dbReference type="GO" id="GO:0006508">
    <property type="term" value="P:proteolysis"/>
    <property type="evidence" value="ECO:0007669"/>
    <property type="project" value="InterPro"/>
</dbReference>
<keyword evidence="6" id="KW-0645">Protease</keyword>
<dbReference type="GO" id="GO:0008270">
    <property type="term" value="F:zinc ion binding"/>
    <property type="evidence" value="ECO:0007669"/>
    <property type="project" value="InterPro"/>
</dbReference>
<keyword evidence="8" id="KW-0732">Signal</keyword>
<evidence type="ECO:0000256" key="7">
    <source>
        <dbReference type="ARBA" id="ARBA00029927"/>
    </source>
</evidence>
<feature type="chain" id="PRO_5035234711" description="Extracellular small neutral protease" evidence="8">
    <location>
        <begin position="38"/>
        <end position="189"/>
    </location>
</feature>
<dbReference type="GO" id="GO:0004222">
    <property type="term" value="F:metalloendopeptidase activity"/>
    <property type="evidence" value="ECO:0007669"/>
    <property type="project" value="InterPro"/>
</dbReference>
<feature type="signal peptide" evidence="8">
    <location>
        <begin position="1"/>
        <end position="37"/>
    </location>
</feature>
<comment type="caution">
    <text evidence="9">The sequence shown here is derived from an EMBL/GenBank/DDBJ whole genome shotgun (WGS) entry which is preliminary data.</text>
</comment>
<evidence type="ECO:0000256" key="5">
    <source>
        <dbReference type="ARBA" id="ARBA00022723"/>
    </source>
</evidence>
<evidence type="ECO:0000256" key="3">
    <source>
        <dbReference type="ARBA" id="ARBA00012325"/>
    </source>
</evidence>
<protein>
    <recommendedName>
        <fullName evidence="4">Extracellular small neutral protease</fullName>
        <ecNumber evidence="3">3.4.24.77</ecNumber>
    </recommendedName>
    <alternativeName>
        <fullName evidence="7">Snapalysin</fullName>
    </alternativeName>
</protein>
<keyword evidence="5" id="KW-0479">Metal-binding</keyword>
<dbReference type="Gene3D" id="3.40.390.10">
    <property type="entry name" value="Collagenase (Catalytic Domain)"/>
    <property type="match status" value="1"/>
</dbReference>
<evidence type="ECO:0000256" key="6">
    <source>
        <dbReference type="ARBA" id="ARBA00023049"/>
    </source>
</evidence>
<dbReference type="EMBL" id="BONH01000007">
    <property type="protein sequence ID" value="GIF97096.1"/>
    <property type="molecule type" value="Genomic_DNA"/>
</dbReference>
<sequence>MRKGVGMRSHLARIAAATLAAIAMTLSSLLVGSAATAAPAPAAVRVLYYDASQAAEFVNVVHQGAANWNARVTNVRLERWTSGRPLNIRVYADNGWPRAYVNSLGNGTVYMGRQATAEGHNPTRIAAHELGHILGLPDRRTGICSELMSGSSAGTSCTSAFPNSQEITKVNNLFASGALVTAGWRQEVA</sequence>
<dbReference type="InterPro" id="IPR000013">
    <property type="entry name" value="Peptidase_M7"/>
</dbReference>
<evidence type="ECO:0000256" key="2">
    <source>
        <dbReference type="ARBA" id="ARBA00006571"/>
    </source>
</evidence>
<evidence type="ECO:0000256" key="4">
    <source>
        <dbReference type="ARBA" id="ARBA00019129"/>
    </source>
</evidence>
<proteinExistence type="inferred from homology"/>
<dbReference type="SUPFAM" id="SSF55486">
    <property type="entry name" value="Metalloproteases ('zincins'), catalytic domain"/>
    <property type="match status" value="1"/>
</dbReference>
<dbReference type="PRINTS" id="PR00787">
    <property type="entry name" value="NEUTRALPTASE"/>
</dbReference>
<organism evidence="9 10">
    <name type="scientific">Catellatospora citrea</name>
    <dbReference type="NCBI Taxonomy" id="53366"/>
    <lineage>
        <taxon>Bacteria</taxon>
        <taxon>Bacillati</taxon>
        <taxon>Actinomycetota</taxon>
        <taxon>Actinomycetes</taxon>
        <taxon>Micromonosporales</taxon>
        <taxon>Micromonosporaceae</taxon>
        <taxon>Catellatospora</taxon>
    </lineage>
</organism>
<comment type="similarity">
    <text evidence="2">Belongs to the peptidase M7 family.</text>
</comment>
<dbReference type="Proteomes" id="UP000659904">
    <property type="component" value="Unassembled WGS sequence"/>
</dbReference>
<keyword evidence="10" id="KW-1185">Reference proteome</keyword>
<dbReference type="AlphaFoldDB" id="A0A8J3KBS7"/>
<dbReference type="GO" id="GO:0005576">
    <property type="term" value="C:extracellular region"/>
    <property type="evidence" value="ECO:0007669"/>
    <property type="project" value="InterPro"/>
</dbReference>
<comment type="catalytic activity">
    <reaction evidence="1">
        <text>Hydrolyzes proteins with a preference for Tyr or Phe in the P1' position. Has no action on amino-acid p-nitroanilides.</text>
        <dbReference type="EC" id="3.4.24.77"/>
    </reaction>
</comment>
<dbReference type="InterPro" id="IPR024079">
    <property type="entry name" value="MetalloPept_cat_dom_sf"/>
</dbReference>
<keyword evidence="6" id="KW-0378">Hydrolase</keyword>
<accession>A0A8J3KBS7</accession>
<dbReference type="EC" id="3.4.24.77" evidence="3"/>
<dbReference type="Pfam" id="PF02031">
    <property type="entry name" value="Peptidase_M7"/>
    <property type="match status" value="1"/>
</dbReference>
<evidence type="ECO:0000256" key="1">
    <source>
        <dbReference type="ARBA" id="ARBA00000612"/>
    </source>
</evidence>
<name>A0A8J3KBS7_9ACTN</name>
<keyword evidence="6" id="KW-0482">Metalloprotease</keyword>
<evidence type="ECO:0000313" key="9">
    <source>
        <dbReference type="EMBL" id="GIF97096.1"/>
    </source>
</evidence>
<reference evidence="9 10" key="1">
    <citation type="submission" date="2021-01" db="EMBL/GenBank/DDBJ databases">
        <title>Whole genome shotgun sequence of Catellatospora citrea NBRC 14495.</title>
        <authorList>
            <person name="Komaki H."/>
            <person name="Tamura T."/>
        </authorList>
    </citation>
    <scope>NUCLEOTIDE SEQUENCE [LARGE SCALE GENOMIC DNA]</scope>
    <source>
        <strain evidence="9 10">NBRC 14495</strain>
    </source>
</reference>
<evidence type="ECO:0000313" key="10">
    <source>
        <dbReference type="Proteomes" id="UP000659904"/>
    </source>
</evidence>